<keyword evidence="3" id="KW-1185">Reference proteome</keyword>
<sequence>MVKEKRIQAFHELGKFLASDDATIQALLASVSVKNAWYTPQFVQQQFEALASSLQVEKLTAWLKDYPEGESDKKVGLVLAGNLPLVGFHDILCVLITGFKAQIKTSSDDAGLTSFVLHKLIEIEPDFAKQIDLVDKLSDYDLVIATGSNNSARYFEHYFGKKPHIIRKNRNSVAVISGQESQEELTQLGHDIFDYFGLGCRSVSKVYIPADYDIHPFFEALESFSWIKDHLKYNNNYDFNKSIYLINKNAHFDNGFLLLKEDASLASPLAVVHFERYTDLKAVEQQLDAQEAEIQCVTSQLPLAIQVPLFPFGASQAPALDDYADRVNTLDFLRNNQ</sequence>
<dbReference type="EMBL" id="WSQA01000008">
    <property type="protein sequence ID" value="MVZ62736.1"/>
    <property type="molecule type" value="Genomic_DNA"/>
</dbReference>
<reference evidence="2 3" key="1">
    <citation type="submission" date="2019-12" db="EMBL/GenBank/DDBJ databases">
        <authorList>
            <person name="Dong K."/>
        </authorList>
    </citation>
    <scope>NUCLEOTIDE SEQUENCE [LARGE SCALE GENOMIC DNA]</scope>
    <source>
        <strain evidence="2 3">JCM 31225</strain>
    </source>
</reference>
<dbReference type="GO" id="GO:0008218">
    <property type="term" value="P:bioluminescence"/>
    <property type="evidence" value="ECO:0007669"/>
    <property type="project" value="InterPro"/>
</dbReference>
<evidence type="ECO:0000256" key="1">
    <source>
        <dbReference type="ARBA" id="ARBA00022857"/>
    </source>
</evidence>
<dbReference type="Pfam" id="PF05893">
    <property type="entry name" value="LuxC"/>
    <property type="match status" value="1"/>
</dbReference>
<proteinExistence type="predicted"/>
<evidence type="ECO:0000313" key="3">
    <source>
        <dbReference type="Proteomes" id="UP000435036"/>
    </source>
</evidence>
<keyword evidence="1" id="KW-0521">NADP</keyword>
<comment type="caution">
    <text evidence="2">The sequence shown here is derived from an EMBL/GenBank/DDBJ whole genome shotgun (WGS) entry which is preliminary data.</text>
</comment>
<protein>
    <submittedName>
        <fullName evidence="2">Acyl-CoA reductase</fullName>
    </submittedName>
</protein>
<dbReference type="InterPro" id="IPR008670">
    <property type="entry name" value="CoA_reduct_LuxC"/>
</dbReference>
<accession>A0A6N8L063</accession>
<dbReference type="OrthoDB" id="1522941at2"/>
<evidence type="ECO:0000313" key="2">
    <source>
        <dbReference type="EMBL" id="MVZ62736.1"/>
    </source>
</evidence>
<organism evidence="2 3">
    <name type="scientific">Sphingobacterium humi</name>
    <dbReference type="NCBI Taxonomy" id="1796905"/>
    <lineage>
        <taxon>Bacteria</taxon>
        <taxon>Pseudomonadati</taxon>
        <taxon>Bacteroidota</taxon>
        <taxon>Sphingobacteriia</taxon>
        <taxon>Sphingobacteriales</taxon>
        <taxon>Sphingobacteriaceae</taxon>
        <taxon>Sphingobacterium</taxon>
    </lineage>
</organism>
<gene>
    <name evidence="2" type="ORF">GQF63_11935</name>
</gene>
<name>A0A6N8L063_9SPHI</name>
<dbReference type="AlphaFoldDB" id="A0A6N8L063"/>
<dbReference type="RefSeq" id="WP_160369460.1">
    <property type="nucleotide sequence ID" value="NZ_WSQA01000008.1"/>
</dbReference>
<dbReference type="GO" id="GO:0003995">
    <property type="term" value="F:acyl-CoA dehydrogenase activity"/>
    <property type="evidence" value="ECO:0007669"/>
    <property type="project" value="InterPro"/>
</dbReference>
<dbReference type="Proteomes" id="UP000435036">
    <property type="component" value="Unassembled WGS sequence"/>
</dbReference>